<dbReference type="PANTHER" id="PTHR42685">
    <property type="entry name" value="GERANYLGERANYL DIPHOSPHATE REDUCTASE"/>
    <property type="match status" value="1"/>
</dbReference>
<dbReference type="InterPro" id="IPR006076">
    <property type="entry name" value="FAD-dep_OxRdtase"/>
</dbReference>
<dbReference type="GO" id="GO:0016628">
    <property type="term" value="F:oxidoreductase activity, acting on the CH-CH group of donors, NAD or NADP as acceptor"/>
    <property type="evidence" value="ECO:0007669"/>
    <property type="project" value="InterPro"/>
</dbReference>
<dbReference type="InterPro" id="IPR050407">
    <property type="entry name" value="Geranylgeranyl_reductase"/>
</dbReference>
<dbReference type="SUPFAM" id="SSF51905">
    <property type="entry name" value="FAD/NAD(P)-binding domain"/>
    <property type="match status" value="1"/>
</dbReference>
<dbReference type="PANTHER" id="PTHR42685:SF22">
    <property type="entry name" value="CONDITIONED MEDIUM FACTOR RECEPTOR 1"/>
    <property type="match status" value="1"/>
</dbReference>
<dbReference type="AlphaFoldDB" id="A0A2W4UNM7"/>
<dbReference type="Pfam" id="PF01266">
    <property type="entry name" value="DAO"/>
    <property type="match status" value="1"/>
</dbReference>
<dbReference type="Gene3D" id="3.50.50.60">
    <property type="entry name" value="FAD/NAD(P)-binding domain"/>
    <property type="match status" value="1"/>
</dbReference>
<organism evidence="2 3">
    <name type="scientific">Leptolyngbya foveolarum</name>
    <dbReference type="NCBI Taxonomy" id="47253"/>
    <lineage>
        <taxon>Bacteria</taxon>
        <taxon>Bacillati</taxon>
        <taxon>Cyanobacteriota</taxon>
        <taxon>Cyanophyceae</taxon>
        <taxon>Leptolyngbyales</taxon>
        <taxon>Leptolyngbyaceae</taxon>
        <taxon>Leptolyngbya group</taxon>
        <taxon>Leptolyngbya</taxon>
    </lineage>
</organism>
<feature type="domain" description="FAD dependent oxidoreductase" evidence="1">
    <location>
        <begin position="3"/>
        <end position="85"/>
    </location>
</feature>
<dbReference type="PRINTS" id="PR00420">
    <property type="entry name" value="RNGMNOXGNASE"/>
</dbReference>
<gene>
    <name evidence="2" type="ORF">DCF25_01425</name>
</gene>
<dbReference type="Proteomes" id="UP000249354">
    <property type="component" value="Unassembled WGS sequence"/>
</dbReference>
<dbReference type="InterPro" id="IPR036188">
    <property type="entry name" value="FAD/NAD-bd_sf"/>
</dbReference>
<protein>
    <submittedName>
        <fullName evidence="2">Dehydrogenase</fullName>
    </submittedName>
</protein>
<comment type="caution">
    <text evidence="2">The sequence shown here is derived from an EMBL/GenBank/DDBJ whole genome shotgun (WGS) entry which is preliminary data.</text>
</comment>
<reference evidence="2 3" key="2">
    <citation type="submission" date="2018-06" db="EMBL/GenBank/DDBJ databases">
        <title>Metagenomic assembly of (sub)arctic Cyanobacteria and their associated microbiome from non-axenic cultures.</title>
        <authorList>
            <person name="Baurain D."/>
        </authorList>
    </citation>
    <scope>NUCLEOTIDE SEQUENCE [LARGE SCALE GENOMIC DNA]</scope>
    <source>
        <strain evidence="2">ULC129bin1</strain>
    </source>
</reference>
<dbReference type="InterPro" id="IPR011777">
    <property type="entry name" value="Geranylgeranyl_Rdtase_fam"/>
</dbReference>
<dbReference type="NCBIfam" id="TIGR02032">
    <property type="entry name" value="GG-red-SF"/>
    <property type="match status" value="1"/>
</dbReference>
<dbReference type="EMBL" id="QBMC01000005">
    <property type="protein sequence ID" value="PZO22936.1"/>
    <property type="molecule type" value="Genomic_DNA"/>
</dbReference>
<name>A0A2W4UNM7_9CYAN</name>
<sequence>MFDCIIVGGGPAGSSAAYHLAKAGREVLILEKAALPRYRPCSGAVSPSVADWFDFDFAPAIDGKVRRVRYTWKLGDAIDAELETDPIWTVRRDVFDQFLLEQAVAKGAHLKDRMGVTGIEFLGDRWQVNVADEIFTARYLVAADGPKGPMADWLGFRPHRTREAGVLEVPVASPIENGAFSFEFGLAKNGCIWSFPKQQGYSMGISSFIGGSLKDLETPLRQYVSDFDVTFEQGRLYTHPLKLWDGNHDLHFQQALIVGEAAAIVDPLTAEGIRPALYSGMKAGKAISQALDGVPNALSGYTQTIHQSWGADMQWAQRIAGVFFRVPKIGYRVGIKRPTATKRLGQILAGEVSYADIANRVIKRISTSFIPGMGG</sequence>
<proteinExistence type="predicted"/>
<evidence type="ECO:0000313" key="3">
    <source>
        <dbReference type="Proteomes" id="UP000249354"/>
    </source>
</evidence>
<evidence type="ECO:0000259" key="1">
    <source>
        <dbReference type="Pfam" id="PF01266"/>
    </source>
</evidence>
<accession>A0A2W4UNM7</accession>
<reference evidence="3" key="1">
    <citation type="submission" date="2018-04" db="EMBL/GenBank/DDBJ databases">
        <authorList>
            <person name="Cornet L."/>
        </authorList>
    </citation>
    <scope>NUCLEOTIDE SEQUENCE [LARGE SCALE GENOMIC DNA]</scope>
</reference>
<evidence type="ECO:0000313" key="2">
    <source>
        <dbReference type="EMBL" id="PZO22936.1"/>
    </source>
</evidence>